<dbReference type="AlphaFoldDB" id="A0A1I7Z1G5"/>
<dbReference type="WBParaSite" id="L893_g21636.t1">
    <property type="protein sequence ID" value="L893_g21636.t1"/>
    <property type="gene ID" value="L893_g21636"/>
</dbReference>
<dbReference type="GO" id="GO:0016139">
    <property type="term" value="P:glycoside catabolic process"/>
    <property type="evidence" value="ECO:0007669"/>
    <property type="project" value="TreeGrafter"/>
</dbReference>
<dbReference type="GO" id="GO:0005737">
    <property type="term" value="C:cytoplasm"/>
    <property type="evidence" value="ECO:0007669"/>
    <property type="project" value="TreeGrafter"/>
</dbReference>
<evidence type="ECO:0000256" key="1">
    <source>
        <dbReference type="ARBA" id="ARBA00009743"/>
    </source>
</evidence>
<dbReference type="InterPro" id="IPR002241">
    <property type="entry name" value="Glyco_hydro_27"/>
</dbReference>
<keyword evidence="4" id="KW-1185">Reference proteome</keyword>
<proteinExistence type="inferred from homology"/>
<sequence>MTIWSIWSAPLIMSNDLRTVDATSKAILQNREVIAIDQDPMGAMGRLVAN</sequence>
<dbReference type="Proteomes" id="UP000095287">
    <property type="component" value="Unplaced"/>
</dbReference>
<dbReference type="SUPFAM" id="SSF51445">
    <property type="entry name" value="(Trans)glycosidases"/>
    <property type="match status" value="1"/>
</dbReference>
<keyword evidence="3" id="KW-0326">Glycosidase</keyword>
<comment type="similarity">
    <text evidence="1">Belongs to the glycosyl hydrolase 27 family.</text>
</comment>
<dbReference type="GO" id="GO:0009311">
    <property type="term" value="P:oligosaccharide metabolic process"/>
    <property type="evidence" value="ECO:0007669"/>
    <property type="project" value="TreeGrafter"/>
</dbReference>
<evidence type="ECO:0000313" key="5">
    <source>
        <dbReference type="WBParaSite" id="L893_g21636.t1"/>
    </source>
</evidence>
<dbReference type="GO" id="GO:0004557">
    <property type="term" value="F:alpha-galactosidase activity"/>
    <property type="evidence" value="ECO:0007669"/>
    <property type="project" value="TreeGrafter"/>
</dbReference>
<organism evidence="4 5">
    <name type="scientific">Steinernema glaseri</name>
    <dbReference type="NCBI Taxonomy" id="37863"/>
    <lineage>
        <taxon>Eukaryota</taxon>
        <taxon>Metazoa</taxon>
        <taxon>Ecdysozoa</taxon>
        <taxon>Nematoda</taxon>
        <taxon>Chromadorea</taxon>
        <taxon>Rhabditida</taxon>
        <taxon>Tylenchina</taxon>
        <taxon>Panagrolaimomorpha</taxon>
        <taxon>Strongyloidoidea</taxon>
        <taxon>Steinernematidae</taxon>
        <taxon>Steinernema</taxon>
    </lineage>
</organism>
<dbReference type="Gene3D" id="3.20.20.70">
    <property type="entry name" value="Aldolase class I"/>
    <property type="match status" value="1"/>
</dbReference>
<reference evidence="5" key="1">
    <citation type="submission" date="2016-11" db="UniProtKB">
        <authorList>
            <consortium name="WormBaseParasite"/>
        </authorList>
    </citation>
    <scope>IDENTIFICATION</scope>
</reference>
<evidence type="ECO:0000256" key="3">
    <source>
        <dbReference type="ARBA" id="ARBA00023295"/>
    </source>
</evidence>
<name>A0A1I7Z1G5_9BILA</name>
<accession>A0A1I7Z1G5</accession>
<dbReference type="PANTHER" id="PTHR11452:SF83">
    <property type="entry name" value="ALPHA-GALACTOSIDASE"/>
    <property type="match status" value="1"/>
</dbReference>
<dbReference type="Pfam" id="PF16499">
    <property type="entry name" value="Melibiase_2"/>
    <property type="match status" value="1"/>
</dbReference>
<keyword evidence="2" id="KW-0378">Hydrolase</keyword>
<dbReference type="InterPro" id="IPR013785">
    <property type="entry name" value="Aldolase_TIM"/>
</dbReference>
<protein>
    <submittedName>
        <fullName evidence="5">Alpha-galactosidase</fullName>
    </submittedName>
</protein>
<evidence type="ECO:0000256" key="2">
    <source>
        <dbReference type="ARBA" id="ARBA00022801"/>
    </source>
</evidence>
<evidence type="ECO:0000313" key="4">
    <source>
        <dbReference type="Proteomes" id="UP000095287"/>
    </source>
</evidence>
<dbReference type="PANTHER" id="PTHR11452">
    <property type="entry name" value="ALPHA-GALACTOSIDASE/ALPHA-N-ACETYLGALACTOSAMINIDASE"/>
    <property type="match status" value="1"/>
</dbReference>
<dbReference type="InterPro" id="IPR017853">
    <property type="entry name" value="GH"/>
</dbReference>